<organism evidence="9 10">
    <name type="scientific">Candidatus Nomurabacteria bacterium RIFCSPLOWO2_02_FULL_40_10</name>
    <dbReference type="NCBI Taxonomy" id="1801786"/>
    <lineage>
        <taxon>Bacteria</taxon>
        <taxon>Candidatus Nomuraibacteriota</taxon>
    </lineage>
</organism>
<evidence type="ECO:0000256" key="6">
    <source>
        <dbReference type="ARBA" id="ARBA00023014"/>
    </source>
</evidence>
<dbReference type="PANTHER" id="PTHR33693:SF1">
    <property type="entry name" value="TYPE-4 URACIL-DNA GLYCOSYLASE"/>
    <property type="match status" value="1"/>
</dbReference>
<dbReference type="GO" id="GO:0046872">
    <property type="term" value="F:metal ion binding"/>
    <property type="evidence" value="ECO:0007669"/>
    <property type="project" value="UniProtKB-KW"/>
</dbReference>
<evidence type="ECO:0000313" key="10">
    <source>
        <dbReference type="Proteomes" id="UP000176479"/>
    </source>
</evidence>
<keyword evidence="4" id="KW-0378">Hydrolase</keyword>
<dbReference type="SMART" id="SM00986">
    <property type="entry name" value="UDG"/>
    <property type="match status" value="1"/>
</dbReference>
<dbReference type="Gene3D" id="3.40.470.10">
    <property type="entry name" value="Uracil-DNA glycosylase-like domain"/>
    <property type="match status" value="1"/>
</dbReference>
<keyword evidence="7" id="KW-0234">DNA repair</keyword>
<keyword evidence="6" id="KW-0411">Iron-sulfur</keyword>
<sequence length="185" mass="20728">MINGLEQVNKALKKKFGSRKLVFGQGYNGAKIVFVTDPPTMKEIEENKPITGNSEKMLYKLLRSAGINKNKVYVTNVVKYTVNGRVHTQKEIKSSVSFLKDEIKNIQPAVVVTLGTTALTGIGLRQPLVNVRGRTFNFGSYDLLPTHHPESVLKNPSFEPELVADFIKLKDLLKVKKETKEETLN</sequence>
<dbReference type="GO" id="GO:0097506">
    <property type="term" value="F:deaminated base DNA N-glycosylase activity"/>
    <property type="evidence" value="ECO:0007669"/>
    <property type="project" value="UniProtKB-ARBA"/>
</dbReference>
<dbReference type="GO" id="GO:0051539">
    <property type="term" value="F:4 iron, 4 sulfur cluster binding"/>
    <property type="evidence" value="ECO:0007669"/>
    <property type="project" value="UniProtKB-KW"/>
</dbReference>
<dbReference type="SMART" id="SM00987">
    <property type="entry name" value="UreE_C"/>
    <property type="match status" value="1"/>
</dbReference>
<feature type="domain" description="Uracil-DNA glycosylase-like" evidence="8">
    <location>
        <begin position="23"/>
        <end position="167"/>
    </location>
</feature>
<comment type="caution">
    <text evidence="9">The sequence shown here is derived from an EMBL/GenBank/DDBJ whole genome shotgun (WGS) entry which is preliminary data.</text>
</comment>
<evidence type="ECO:0000256" key="7">
    <source>
        <dbReference type="ARBA" id="ARBA00023204"/>
    </source>
</evidence>
<reference evidence="9 10" key="1">
    <citation type="journal article" date="2016" name="Nat. Commun.">
        <title>Thousands of microbial genomes shed light on interconnected biogeochemical processes in an aquifer system.</title>
        <authorList>
            <person name="Anantharaman K."/>
            <person name="Brown C.T."/>
            <person name="Hug L.A."/>
            <person name="Sharon I."/>
            <person name="Castelle C.J."/>
            <person name="Probst A.J."/>
            <person name="Thomas B.C."/>
            <person name="Singh A."/>
            <person name="Wilkins M.J."/>
            <person name="Karaoz U."/>
            <person name="Brodie E.L."/>
            <person name="Williams K.H."/>
            <person name="Hubbard S.S."/>
            <person name="Banfield J.F."/>
        </authorList>
    </citation>
    <scope>NUCLEOTIDE SEQUENCE [LARGE SCALE GENOMIC DNA]</scope>
</reference>
<keyword evidence="5" id="KW-0408">Iron</keyword>
<name>A0A1F6XVX5_9BACT</name>
<dbReference type="SUPFAM" id="SSF52141">
    <property type="entry name" value="Uracil-DNA glycosylase-like"/>
    <property type="match status" value="1"/>
</dbReference>
<dbReference type="PANTHER" id="PTHR33693">
    <property type="entry name" value="TYPE-5 URACIL-DNA GLYCOSYLASE"/>
    <property type="match status" value="1"/>
</dbReference>
<evidence type="ECO:0000256" key="3">
    <source>
        <dbReference type="ARBA" id="ARBA00022763"/>
    </source>
</evidence>
<accession>A0A1F6XVX5</accession>
<dbReference type="Proteomes" id="UP000176479">
    <property type="component" value="Unassembled WGS sequence"/>
</dbReference>
<dbReference type="CDD" id="cd10030">
    <property type="entry name" value="UDG-F4_TTUDGA_SPO1dp_like"/>
    <property type="match status" value="1"/>
</dbReference>
<keyword evidence="1" id="KW-0004">4Fe-4S</keyword>
<evidence type="ECO:0000256" key="5">
    <source>
        <dbReference type="ARBA" id="ARBA00023004"/>
    </source>
</evidence>
<dbReference type="GO" id="GO:0006281">
    <property type="term" value="P:DNA repair"/>
    <property type="evidence" value="ECO:0007669"/>
    <property type="project" value="UniProtKB-KW"/>
</dbReference>
<evidence type="ECO:0000256" key="2">
    <source>
        <dbReference type="ARBA" id="ARBA00022723"/>
    </source>
</evidence>
<evidence type="ECO:0000256" key="4">
    <source>
        <dbReference type="ARBA" id="ARBA00022801"/>
    </source>
</evidence>
<protein>
    <recommendedName>
        <fullName evidence="8">Uracil-DNA glycosylase-like domain-containing protein</fullName>
    </recommendedName>
</protein>
<evidence type="ECO:0000259" key="8">
    <source>
        <dbReference type="SMART" id="SM00986"/>
    </source>
</evidence>
<evidence type="ECO:0000256" key="1">
    <source>
        <dbReference type="ARBA" id="ARBA00022485"/>
    </source>
</evidence>
<evidence type="ECO:0000313" key="9">
    <source>
        <dbReference type="EMBL" id="OGI98158.1"/>
    </source>
</evidence>
<keyword evidence="3" id="KW-0227">DNA damage</keyword>
<keyword evidence="2" id="KW-0479">Metal-binding</keyword>
<dbReference type="EMBL" id="MFVK01000040">
    <property type="protein sequence ID" value="OGI98158.1"/>
    <property type="molecule type" value="Genomic_DNA"/>
</dbReference>
<dbReference type="Pfam" id="PF03167">
    <property type="entry name" value="UDG"/>
    <property type="match status" value="1"/>
</dbReference>
<gene>
    <name evidence="9" type="ORF">A3H53_03280</name>
</gene>
<dbReference type="InterPro" id="IPR051536">
    <property type="entry name" value="UDG_Type-4/5"/>
</dbReference>
<proteinExistence type="predicted"/>
<dbReference type="InterPro" id="IPR005122">
    <property type="entry name" value="Uracil-DNA_glycosylase-like"/>
</dbReference>
<dbReference type="AlphaFoldDB" id="A0A1F6XVX5"/>
<dbReference type="InterPro" id="IPR036895">
    <property type="entry name" value="Uracil-DNA_glycosylase-like_sf"/>
</dbReference>